<sequence length="138" mass="15475">MDWCCFSMIGVIMRKVFLIFGFMLLVGCQSAAQFERNMLTWRGQSIDAMVQQWGYPQGELTSPDGNRVYVYSSSGSYNVPQTTTYNTTSNLIGNTIYSNTYATTDGGYTLHFSCSVYVEFGADKIIKNVTWRGNNCVA</sequence>
<reference evidence="1 2" key="1">
    <citation type="journal article" date="2007" name="J. Bacteriol.">
        <title>The genome sequence of avian pathogenic Escherichia coli strain O1:K1:H7 shares strong similarities with human extraintestinal pathogenic E. coli genomes.</title>
        <authorList>
            <person name="Johnson T.J."/>
            <person name="Kariyawasam S."/>
            <person name="Wannemuehler Y."/>
            <person name="Mangiamele P."/>
            <person name="Johnson S.J."/>
            <person name="Doetkott C."/>
            <person name="Skyberg J.A."/>
            <person name="Lynne A.M."/>
            <person name="Johnson J.R."/>
            <person name="Nolan L.K."/>
        </authorList>
    </citation>
    <scope>NUCLEOTIDE SEQUENCE [LARGE SCALE GENOMIC DNA]</scope>
    <source>
        <strain evidence="1">APEC O1</strain>
    </source>
</reference>
<dbReference type="KEGG" id="ecv:APECO1_4055"/>
<name>A0A0H2Z1B8_ECOK1</name>
<proteinExistence type="predicted"/>
<dbReference type="AlphaFoldDB" id="A0A0H2Z1B8"/>
<keyword evidence="2" id="KW-1185">Reference proteome</keyword>
<protein>
    <submittedName>
        <fullName evidence="1">Uncharacterized protein</fullName>
    </submittedName>
</protein>
<evidence type="ECO:0000313" key="2">
    <source>
        <dbReference type="Proteomes" id="UP000008216"/>
    </source>
</evidence>
<dbReference type="HOGENOM" id="CLU_162081_0_0_6"/>
<dbReference type="Proteomes" id="UP000008216">
    <property type="component" value="Chromosome"/>
</dbReference>
<dbReference type="EMBL" id="CP000468">
    <property type="protein sequence ID" value="ABJ01897.1"/>
    <property type="molecule type" value="Genomic_DNA"/>
</dbReference>
<evidence type="ECO:0000313" key="1">
    <source>
        <dbReference type="EMBL" id="ABJ01897.1"/>
    </source>
</evidence>
<accession>A0A0H2Z1B8</accession>
<gene>
    <name evidence="1" type="ORF">APECO1_4055</name>
</gene>
<organism evidence="1 2">
    <name type="scientific">Escherichia coli O1:K1 / APEC</name>
    <dbReference type="NCBI Taxonomy" id="405955"/>
    <lineage>
        <taxon>Bacteria</taxon>
        <taxon>Pseudomonadati</taxon>
        <taxon>Pseudomonadota</taxon>
        <taxon>Gammaproteobacteria</taxon>
        <taxon>Enterobacterales</taxon>
        <taxon>Enterobacteriaceae</taxon>
        <taxon>Escherichia</taxon>
    </lineage>
</organism>